<dbReference type="OrthoDB" id="19938at2759"/>
<dbReference type="PANTHER" id="PTHR21224">
    <property type="entry name" value="INTEGRATOR COMPLEX SUBUNIT 1"/>
    <property type="match status" value="1"/>
</dbReference>
<evidence type="ECO:0000259" key="4">
    <source>
        <dbReference type="Pfam" id="PF22928"/>
    </source>
</evidence>
<feature type="region of interest" description="Disordered" evidence="1">
    <location>
        <begin position="1"/>
        <end position="98"/>
    </location>
</feature>
<gene>
    <name evidence="6" type="ORF">NEZAVI_LOCUS6905</name>
</gene>
<dbReference type="EMBL" id="OV725079">
    <property type="protein sequence ID" value="CAH1396953.1"/>
    <property type="molecule type" value="Genomic_DNA"/>
</dbReference>
<dbReference type="InterPro" id="IPR053966">
    <property type="entry name" value="INTS1_INTS2-bd"/>
</dbReference>
<dbReference type="InterPro" id="IPR053964">
    <property type="entry name" value="INT1_R3"/>
</dbReference>
<feature type="compositionally biased region" description="Polar residues" evidence="1">
    <location>
        <begin position="28"/>
        <end position="41"/>
    </location>
</feature>
<evidence type="ECO:0000259" key="2">
    <source>
        <dbReference type="Pfam" id="PF12432"/>
    </source>
</evidence>
<feature type="domain" description="Integrator complex subunit 1 INTS2-binding" evidence="5">
    <location>
        <begin position="902"/>
        <end position="1235"/>
    </location>
</feature>
<evidence type="ECO:0000313" key="6">
    <source>
        <dbReference type="EMBL" id="CAH1396953.1"/>
    </source>
</evidence>
<keyword evidence="7" id="KW-1185">Reference proteome</keyword>
<dbReference type="Pfam" id="PF22927">
    <property type="entry name" value="INT1_R3"/>
    <property type="match status" value="1"/>
</dbReference>
<protein>
    <recommendedName>
        <fullName evidence="8">Integrator complex subunit 1</fullName>
    </recommendedName>
</protein>
<dbReference type="Proteomes" id="UP001152798">
    <property type="component" value="Chromosome 3"/>
</dbReference>
<evidence type="ECO:0000259" key="5">
    <source>
        <dbReference type="Pfam" id="PF22929"/>
    </source>
</evidence>
<dbReference type="GO" id="GO:0034474">
    <property type="term" value="P:U2 snRNA 3'-end processing"/>
    <property type="evidence" value="ECO:0007669"/>
    <property type="project" value="InterPro"/>
</dbReference>
<feature type="domain" description="Integrator complex subunit 1 R3" evidence="3">
    <location>
        <begin position="1657"/>
        <end position="1816"/>
    </location>
</feature>
<organism evidence="6 7">
    <name type="scientific">Nezara viridula</name>
    <name type="common">Southern green stink bug</name>
    <name type="synonym">Cimex viridulus</name>
    <dbReference type="NCBI Taxonomy" id="85310"/>
    <lineage>
        <taxon>Eukaryota</taxon>
        <taxon>Metazoa</taxon>
        <taxon>Ecdysozoa</taxon>
        <taxon>Arthropoda</taxon>
        <taxon>Hexapoda</taxon>
        <taxon>Insecta</taxon>
        <taxon>Pterygota</taxon>
        <taxon>Neoptera</taxon>
        <taxon>Paraneoptera</taxon>
        <taxon>Hemiptera</taxon>
        <taxon>Heteroptera</taxon>
        <taxon>Panheteroptera</taxon>
        <taxon>Pentatomomorpha</taxon>
        <taxon>Pentatomoidea</taxon>
        <taxon>Pentatomidae</taxon>
        <taxon>Pentatominae</taxon>
        <taxon>Nezara</taxon>
    </lineage>
</organism>
<evidence type="ECO:0000256" key="1">
    <source>
        <dbReference type="SAM" id="MobiDB-lite"/>
    </source>
</evidence>
<feature type="compositionally biased region" description="Low complexity" evidence="1">
    <location>
        <begin position="75"/>
        <end position="96"/>
    </location>
</feature>
<dbReference type="InterPro" id="IPR038902">
    <property type="entry name" value="INTS1"/>
</dbReference>
<dbReference type="InterPro" id="IPR053965">
    <property type="entry name" value="INTS1_R4"/>
</dbReference>
<evidence type="ECO:0000259" key="3">
    <source>
        <dbReference type="Pfam" id="PF22927"/>
    </source>
</evidence>
<dbReference type="InterPro" id="IPR022145">
    <property type="entry name" value="INTS1_RPB2-bd"/>
</dbReference>
<name>A0A9P0MF95_NEZVI</name>
<evidence type="ECO:0008006" key="8">
    <source>
        <dbReference type="Google" id="ProtNLM"/>
    </source>
</evidence>
<accession>A0A9P0MF95</accession>
<proteinExistence type="predicted"/>
<feature type="domain" description="Integrator complex subunit 1 R4" evidence="4">
    <location>
        <begin position="1856"/>
        <end position="1948"/>
    </location>
</feature>
<dbReference type="Pfam" id="PF12432">
    <property type="entry name" value="INTS1_RP2B-bd"/>
    <property type="match status" value="1"/>
</dbReference>
<evidence type="ECO:0000313" key="7">
    <source>
        <dbReference type="Proteomes" id="UP001152798"/>
    </source>
</evidence>
<dbReference type="Pfam" id="PF22929">
    <property type="entry name" value="INTS1_INTS2-bd"/>
    <property type="match status" value="1"/>
</dbReference>
<dbReference type="PANTHER" id="PTHR21224:SF1">
    <property type="entry name" value="INTEGRATOR COMPLEX SUBUNIT 1"/>
    <property type="match status" value="1"/>
</dbReference>
<dbReference type="GO" id="GO:0032039">
    <property type="term" value="C:integrator complex"/>
    <property type="evidence" value="ECO:0007669"/>
    <property type="project" value="InterPro"/>
</dbReference>
<dbReference type="Pfam" id="PF22928">
    <property type="entry name" value="INTS1_R4"/>
    <property type="match status" value="1"/>
</dbReference>
<reference evidence="6" key="1">
    <citation type="submission" date="2022-01" db="EMBL/GenBank/DDBJ databases">
        <authorList>
            <person name="King R."/>
        </authorList>
    </citation>
    <scope>NUCLEOTIDE SEQUENCE</scope>
</reference>
<sequence length="1988" mass="224460">MERSKGSSGRGGKSKTPQFPADLYALGSKSTADSKQRSGTHPPNKVVPGPGAVDRERKREAGVLAPTVPAKKSKLSSSLLSRGSSNSSASSNSNTSDAWETLVIESEPPELVPNVLEALESDDTDKMVGFLCGAIKMLRSQKAKPDQVVYQSIAYLAKIKRSLFYNEYIINALCSLLKKETGPSAFKSLNAKMTPSIYYLVINLFISAFQDIKRWPETFIKIYLDDAGGDRSWVDSEFCKSFVDNIITSLNTKPITVQLPEPAGRPEQQEDDLPEFRMALGEQLETVTPIPRFRWNKEVIEGIVLDTVKEQLARRQSSDLINRNFLKMLTSLCGLTEVRLLIAPRLEAWLQNPKLMRPAQELLMSLCVNCTAHTIKDVEIISNLIKMRLKTKALSNYYLQCIKELISAHSDNLNTVLKHTIYNELSTSRNPNNMAMLGVMFQHDPDRAAQILADIFQELLLNREDYLRPLRALLRELARVLRSELRLQEFCRGLMGRTEPLARDMDHIRAFASTIDLISLCLFLAVMPNARSDKKDLVQLEKMQLTIASIQSDCIWWLQDTAISIYKPSPADFTHALHKILLLEPPEQYYKIDTWPPEQDRTLFMRMASEVPILESTIVTILAIGISKELPLSPSEAFDLTEQIVKRAASIHNPITPVLKVEKSKILDLVFNLSAYRHPENIDLPTGYKPPSLAISALYWKGWTLLLILSAHNPTKFGALAWDKYPTLRILMEMCITSHFVFPPGFDDLQMLNLEKQSILQFESYLAAASTKMEITEETSLLVPQLMSLDPLGPPRRPPPASLEAIKSLNIPLRLGHLLCRSRAPDFLLDIIHRQGASQSMPWLADLVHNSDGALNHLPVQCLCEFLLTTGQKQEGIYQQLLAHLKNILTDPNQDPSLPCDVLDYFLRRLSSPTNRALAINGLKLVLSPSAEDITDPDKIKISQIKDDPSWLMKQLPMLPHFPTARLQIIDSLRSACQVENEPDLITSYLCFLAEHGVGDLVEMADLVLDMAQLIVERSTIMTSILSPTDAPNQAIEAFLTIFYTYLTKAREPRKEKYTWSESQDQVLVTWQSGEECTVHILVVHAMIILLTYGPQSVSMWTHQEQYFLLLDTWFPEDYTNTPKVSHPNHLLPGFLVDTSEEALLIPDWLKLRMIRSHVPRLVEAALTDLEISQLILFIQSFGIPIASMSKLLSTLDTAVISDRLAVGEAVIDKHYMMQLVEVQHKRGAVGGETFIRILDLQERSVPMEVEPVQVKKEKVIKRFRSEPVYLTDEEGVAALEKIFSPNSGLYEQKNKKIIFTHLQRTLVHEMRAQDGKHRSFLKEVMRYLLKKVTIDKGFVHQILAKPQFSCPLFRLLTTLHPYSTSLTILAKAILETGFPYQKPKALVDLLNQYVNKQESKMEKEKVKRNDVPFDQNMNALTKTIEKLMITPSSETGMLIDKLVRLEPEILGGSLMELQMKLLFSSREIGTLQCRPYLLTLLTHHASWNTLSECVDLLLQMESLHQFDPTPVLDYLKALTCNPKLWQGREKHTAKHYKPENVLNLSVSQLKCMTDYVVAEGIQLEKDKTCGLANHIANRLSFLENCIRATDIEVTVEIAKHLMDRRFLSREEIEMSHKLLVQLYMRIPSFISHLKESEVLKIFFKYASISVNGTSTMDVLSHSLLTALAATPSNKEWPKRAVELELAVRKMAASHPLLVLRQLPLIASALKGRVDLDWNALKFRNHLLFFQQTATLLDLLQPLIFQSEYSTPLYKILDIYFELFQNHGRDGGSAVGALITQVVLFLHNYIKKSSKNAKEYLQFQAEAISDLQSEYPIMGTLCVVVANLKGTPEVILTPSNISDQTNTQWDTKVAQLQKDDPIASLSFIDYSSGKRPSVIGPVFSMVLSYLSSPISQIRNHANTLVVRYIKQNPKSAIEALSTFMDCLNSKNPDVVASVLDRVPELVVCSQEIALPLLRNVFRLGVSKNLNSMNCLSKAIALLNLQSGC</sequence>
<feature type="domain" description="Integrator complex subunit 1 RPB2-binding" evidence="2">
    <location>
        <begin position="299"/>
        <end position="453"/>
    </location>
</feature>